<dbReference type="InterPro" id="IPR040002">
    <property type="entry name" value="Sm-like_LSM3"/>
</dbReference>
<keyword evidence="4 9" id="KW-0747">Spliceosome</keyword>
<dbReference type="AlphaFoldDB" id="A0A4T0X6M1"/>
<protein>
    <recommendedName>
        <fullName evidence="9">LSM complex subunit LSM3</fullName>
    </recommendedName>
</protein>
<name>A0A4T0X6M1_9ASCO</name>
<evidence type="ECO:0000256" key="7">
    <source>
        <dbReference type="ARBA" id="ARBA00023242"/>
    </source>
</evidence>
<feature type="domain" description="Sm" evidence="10">
    <location>
        <begin position="6"/>
        <end position="87"/>
    </location>
</feature>
<reference evidence="11 12" key="1">
    <citation type="journal article" date="2019" name="Front. Genet.">
        <title>Whole-Genome Sequencing of the Opportunistic Yeast Pathogen Candida inconspicua Uncovers Its Hybrid Origin.</title>
        <authorList>
            <person name="Mixao V."/>
            <person name="Hansen A.P."/>
            <person name="Saus E."/>
            <person name="Boekhout T."/>
            <person name="Lass-Florl C."/>
            <person name="Gabaldon T."/>
        </authorList>
    </citation>
    <scope>NUCLEOTIDE SEQUENCE [LARGE SCALE GENOMIC DNA]</scope>
    <source>
        <strain evidence="11 12">CBS 180</strain>
    </source>
</reference>
<comment type="subcellular location">
    <subcellularLocation>
        <location evidence="1 9">Nucleus</location>
    </subcellularLocation>
</comment>
<dbReference type="PROSITE" id="PS52002">
    <property type="entry name" value="SM"/>
    <property type="match status" value="1"/>
</dbReference>
<dbReference type="GO" id="GO:0005688">
    <property type="term" value="C:U6 snRNP"/>
    <property type="evidence" value="ECO:0007669"/>
    <property type="project" value="UniProtKB-UniRule"/>
</dbReference>
<dbReference type="InterPro" id="IPR047575">
    <property type="entry name" value="Sm"/>
</dbReference>
<gene>
    <name evidence="9" type="primary">LSM3</name>
    <name evidence="11" type="ORF">CANINC_000847</name>
</gene>
<comment type="function">
    <text evidence="9">Binds specifically to the 3'-terminal U-tract of U6 snRNA.</text>
</comment>
<dbReference type="InterPro" id="IPR034105">
    <property type="entry name" value="Lsm3"/>
</dbReference>
<accession>A0A4T0X6M1</accession>
<dbReference type="GO" id="GO:0046540">
    <property type="term" value="C:U4/U6 x U5 tri-snRNP complex"/>
    <property type="evidence" value="ECO:0007669"/>
    <property type="project" value="UniProtKB-UniRule"/>
</dbReference>
<keyword evidence="3 9" id="KW-0507">mRNA processing</keyword>
<dbReference type="STRING" id="52247.A0A4T0X6M1"/>
<dbReference type="Proteomes" id="UP000307173">
    <property type="component" value="Unassembled WGS sequence"/>
</dbReference>
<evidence type="ECO:0000256" key="9">
    <source>
        <dbReference type="RuleBase" id="RU365046"/>
    </source>
</evidence>
<proteinExistence type="inferred from homology"/>
<dbReference type="SMART" id="SM00651">
    <property type="entry name" value="Sm"/>
    <property type="match status" value="1"/>
</dbReference>
<comment type="subunit">
    <text evidence="9">LSm subunits form a heteromer with a doughnut shape.</text>
</comment>
<evidence type="ECO:0000256" key="1">
    <source>
        <dbReference type="ARBA" id="ARBA00004123"/>
    </source>
</evidence>
<evidence type="ECO:0000256" key="4">
    <source>
        <dbReference type="ARBA" id="ARBA00022728"/>
    </source>
</evidence>
<evidence type="ECO:0000259" key="10">
    <source>
        <dbReference type="PROSITE" id="PS52002"/>
    </source>
</evidence>
<keyword evidence="5 9" id="KW-0694">RNA-binding</keyword>
<evidence type="ECO:0000313" key="11">
    <source>
        <dbReference type="EMBL" id="TID30494.1"/>
    </source>
</evidence>
<dbReference type="EMBL" id="SELW01000141">
    <property type="protein sequence ID" value="TID30494.1"/>
    <property type="molecule type" value="Genomic_DNA"/>
</dbReference>
<keyword evidence="6 9" id="KW-0508">mRNA splicing</keyword>
<evidence type="ECO:0000313" key="12">
    <source>
        <dbReference type="Proteomes" id="UP000307173"/>
    </source>
</evidence>
<comment type="similarity">
    <text evidence="2 9">Belongs to the snRNP Sm proteins family.</text>
</comment>
<keyword evidence="7 9" id="KW-0539">Nucleus</keyword>
<dbReference type="GO" id="GO:0000398">
    <property type="term" value="P:mRNA splicing, via spliceosome"/>
    <property type="evidence" value="ECO:0007669"/>
    <property type="project" value="UniProtKB-UniRule"/>
</dbReference>
<dbReference type="GO" id="GO:0003723">
    <property type="term" value="F:RNA binding"/>
    <property type="evidence" value="ECO:0007669"/>
    <property type="project" value="UniProtKB-UniRule"/>
</dbReference>
<evidence type="ECO:0000256" key="3">
    <source>
        <dbReference type="ARBA" id="ARBA00022664"/>
    </source>
</evidence>
<comment type="caution">
    <text evidence="11">The sequence shown here is derived from an EMBL/GenBank/DDBJ whole genome shotgun (WGS) entry which is preliminary data.</text>
</comment>
<dbReference type="Pfam" id="PF01423">
    <property type="entry name" value="LSM"/>
    <property type="match status" value="1"/>
</dbReference>
<dbReference type="Gene3D" id="2.30.30.100">
    <property type="match status" value="1"/>
</dbReference>
<sequence length="87" mass="9759">MSGVAEPLDIIKRCLDEQVFVKLRGFREMKGKLHGYDSHCNMVLGDATETIYTVDENTKEISSATEKHQMVFVRGDSVILVIDGTQI</sequence>
<dbReference type="GO" id="GO:0005681">
    <property type="term" value="C:spliceosomal complex"/>
    <property type="evidence" value="ECO:0007669"/>
    <property type="project" value="UniProtKB-KW"/>
</dbReference>
<dbReference type="OrthoDB" id="29543at2759"/>
<evidence type="ECO:0000256" key="8">
    <source>
        <dbReference type="ARBA" id="ARBA00023274"/>
    </source>
</evidence>
<evidence type="ECO:0000256" key="5">
    <source>
        <dbReference type="ARBA" id="ARBA00022884"/>
    </source>
</evidence>
<dbReference type="PANTHER" id="PTHR13110">
    <property type="entry name" value="U6 SNRNA-ASSOCIATED SM-LIKE PROTEIN LSM3"/>
    <property type="match status" value="1"/>
</dbReference>
<organism evidence="11 12">
    <name type="scientific">Pichia inconspicua</name>
    <dbReference type="NCBI Taxonomy" id="52247"/>
    <lineage>
        <taxon>Eukaryota</taxon>
        <taxon>Fungi</taxon>
        <taxon>Dikarya</taxon>
        <taxon>Ascomycota</taxon>
        <taxon>Saccharomycotina</taxon>
        <taxon>Pichiomycetes</taxon>
        <taxon>Pichiales</taxon>
        <taxon>Pichiaceae</taxon>
        <taxon>Pichia</taxon>
    </lineage>
</organism>
<keyword evidence="8 9" id="KW-0687">Ribonucleoprotein</keyword>
<evidence type="ECO:0000256" key="2">
    <source>
        <dbReference type="ARBA" id="ARBA00006850"/>
    </source>
</evidence>
<dbReference type="SUPFAM" id="SSF50182">
    <property type="entry name" value="Sm-like ribonucleoproteins"/>
    <property type="match status" value="1"/>
</dbReference>
<evidence type="ECO:0000256" key="6">
    <source>
        <dbReference type="ARBA" id="ARBA00023187"/>
    </source>
</evidence>
<dbReference type="CDD" id="cd01730">
    <property type="entry name" value="LSm3"/>
    <property type="match status" value="1"/>
</dbReference>
<dbReference type="InterPro" id="IPR010920">
    <property type="entry name" value="LSM_dom_sf"/>
</dbReference>
<dbReference type="InterPro" id="IPR001163">
    <property type="entry name" value="Sm_dom_euk/arc"/>
</dbReference>
<keyword evidence="12" id="KW-1185">Reference proteome</keyword>